<feature type="region of interest" description="Disordered" evidence="8">
    <location>
        <begin position="538"/>
        <end position="594"/>
    </location>
</feature>
<dbReference type="InterPro" id="IPR005854">
    <property type="entry name" value="PurF"/>
</dbReference>
<evidence type="ECO:0000256" key="3">
    <source>
        <dbReference type="ARBA" id="ARBA00011941"/>
    </source>
</evidence>
<keyword evidence="7" id="KW-0315">Glutamine amidotransferase</keyword>
<protein>
    <recommendedName>
        <fullName evidence="3">amidophosphoribosyltransferase</fullName>
        <ecNumber evidence="3">2.4.2.14</ecNumber>
    </recommendedName>
</protein>
<evidence type="ECO:0000256" key="2">
    <source>
        <dbReference type="ARBA" id="ARBA00010138"/>
    </source>
</evidence>
<dbReference type="CDD" id="cd00715">
    <property type="entry name" value="GPATase_N"/>
    <property type="match status" value="1"/>
</dbReference>
<dbReference type="PROSITE" id="PS51278">
    <property type="entry name" value="GATASE_TYPE_2"/>
    <property type="match status" value="1"/>
</dbReference>
<evidence type="ECO:0000256" key="8">
    <source>
        <dbReference type="SAM" id="MobiDB-lite"/>
    </source>
</evidence>
<comment type="similarity">
    <text evidence="2">In the C-terminal section; belongs to the purine/pyrimidine phosphoribosyltransferase family.</text>
</comment>
<dbReference type="GO" id="GO:0006189">
    <property type="term" value="P:'de novo' IMP biosynthetic process"/>
    <property type="evidence" value="ECO:0007669"/>
    <property type="project" value="UniProtKB-UniPathway"/>
</dbReference>
<dbReference type="InterPro" id="IPR035584">
    <property type="entry name" value="PurF_N"/>
</dbReference>
<gene>
    <name evidence="10" type="ORF">PHATRDRAFT_50631</name>
</gene>
<evidence type="ECO:0000256" key="1">
    <source>
        <dbReference type="ARBA" id="ARBA00005209"/>
    </source>
</evidence>
<dbReference type="GO" id="GO:0009113">
    <property type="term" value="P:purine nucleobase biosynthetic process"/>
    <property type="evidence" value="ECO:0007669"/>
    <property type="project" value="InterPro"/>
</dbReference>
<feature type="compositionally biased region" description="Polar residues" evidence="8">
    <location>
        <begin position="556"/>
        <end position="567"/>
    </location>
</feature>
<dbReference type="HAMAP" id="MF_01931">
    <property type="entry name" value="PurF"/>
    <property type="match status" value="1"/>
</dbReference>
<dbReference type="PaxDb" id="2850-Phatr1840"/>
<dbReference type="Pfam" id="PF00156">
    <property type="entry name" value="Pribosyltran"/>
    <property type="match status" value="1"/>
</dbReference>
<keyword evidence="5" id="KW-0808">Transferase</keyword>
<dbReference type="InterPro" id="IPR029055">
    <property type="entry name" value="Ntn_hydrolases_N"/>
</dbReference>
<dbReference type="PANTHER" id="PTHR11907">
    <property type="entry name" value="AMIDOPHOSPHORIBOSYLTRANSFERASE"/>
    <property type="match status" value="1"/>
</dbReference>
<feature type="compositionally biased region" description="Polar residues" evidence="8">
    <location>
        <begin position="584"/>
        <end position="594"/>
    </location>
</feature>
<keyword evidence="11" id="KW-1185">Reference proteome</keyword>
<dbReference type="STRING" id="556484.B7GER7"/>
<name>B7GER7_PHATC</name>
<dbReference type="AlphaFoldDB" id="B7GER7"/>
<dbReference type="EC" id="2.4.2.14" evidence="3"/>
<dbReference type="UniPathway" id="UPA00074">
    <property type="reaction ID" value="UER00124"/>
</dbReference>
<sequence>MCGIIGLLLANENEFVNQMLFDGLTVLQHRGQDAAGMVTAERRRLHLRKDNGLVKDVFQAHHMLELRGNMGIGHVRYPTAGTSSCAEAQPLYTNYPFGICVAHNGNLTNTEDLTLRVEKTIGRHVNTDSDSELLLNLFAEYLTAETRKADSHQSKTTTNGNSEDDTDFDMKEAVFTAASQVMQICRGGYAGLYLINGFGLVGFRDPHGIRPLVFGCRKAGSNADELDDEGIPVTPAVMGNAERSYDYVISSESVAVDTLGFKLIRLRIFSVFRDVNPGEAIFIDMDGNCHTRQCHMPNLAPCIFEYVYFARPDSIMDGVSVYETRLKMGDKLAGKVLREYPDHDIDVVIPIPDTSRTSALQAAYKLDRPFREGFIKNRYIARTFIMPGQATRRKSVRLKLNTIKSEFAGKNVLLVDDSIVRGTTANEIVQMARDAGARKVYFSSAAPPIRYPNIYGIDIPTREELVAYQRNEEEIAKEIGCDWVVYQDLTDLEDSIREAAPKGVELKQFDTSCFSGQYVTGEQIGDDYFTRLHEARNDGAKEKRKQPLQGGPSAKKPQQSNNGCESVNNDKRETVGEEGGSCEPLTNQPMGLVR</sequence>
<dbReference type="EMBL" id="CM000635">
    <property type="protein sequence ID" value="EEC42893.1"/>
    <property type="molecule type" value="Genomic_DNA"/>
</dbReference>
<dbReference type="NCBIfam" id="TIGR01134">
    <property type="entry name" value="purF"/>
    <property type="match status" value="1"/>
</dbReference>
<dbReference type="HOGENOM" id="CLU_022389_2_1_1"/>
<evidence type="ECO:0000256" key="4">
    <source>
        <dbReference type="ARBA" id="ARBA00022676"/>
    </source>
</evidence>
<dbReference type="KEGG" id="pti:PHATRDRAFT_50631"/>
<reference evidence="10 11" key="1">
    <citation type="journal article" date="2008" name="Nature">
        <title>The Phaeodactylum genome reveals the evolutionary history of diatom genomes.</title>
        <authorList>
            <person name="Bowler C."/>
            <person name="Allen A.E."/>
            <person name="Badger J.H."/>
            <person name="Grimwood J."/>
            <person name="Jabbari K."/>
            <person name="Kuo A."/>
            <person name="Maheswari U."/>
            <person name="Martens C."/>
            <person name="Maumus F."/>
            <person name="Otillar R.P."/>
            <person name="Rayko E."/>
            <person name="Salamov A."/>
            <person name="Vandepoele K."/>
            <person name="Beszteri B."/>
            <person name="Gruber A."/>
            <person name="Heijde M."/>
            <person name="Katinka M."/>
            <person name="Mock T."/>
            <person name="Valentin K."/>
            <person name="Verret F."/>
            <person name="Berges J.A."/>
            <person name="Brownlee C."/>
            <person name="Cadoret J.P."/>
            <person name="Chiovitti A."/>
            <person name="Choi C.J."/>
            <person name="Coesel S."/>
            <person name="De Martino A."/>
            <person name="Detter J.C."/>
            <person name="Durkin C."/>
            <person name="Falciatore A."/>
            <person name="Fournet J."/>
            <person name="Haruta M."/>
            <person name="Huysman M.J."/>
            <person name="Jenkins B.D."/>
            <person name="Jiroutova K."/>
            <person name="Jorgensen R.E."/>
            <person name="Joubert Y."/>
            <person name="Kaplan A."/>
            <person name="Kroger N."/>
            <person name="Kroth P.G."/>
            <person name="La Roche J."/>
            <person name="Lindquist E."/>
            <person name="Lommer M."/>
            <person name="Martin-Jezequel V."/>
            <person name="Lopez P.J."/>
            <person name="Lucas S."/>
            <person name="Mangogna M."/>
            <person name="McGinnis K."/>
            <person name="Medlin L.K."/>
            <person name="Montsant A."/>
            <person name="Oudot-Le Secq M.P."/>
            <person name="Napoli C."/>
            <person name="Obornik M."/>
            <person name="Parker M.S."/>
            <person name="Petit J.L."/>
            <person name="Porcel B.M."/>
            <person name="Poulsen N."/>
            <person name="Robison M."/>
            <person name="Rychlewski L."/>
            <person name="Rynearson T.A."/>
            <person name="Schmutz J."/>
            <person name="Shapiro H."/>
            <person name="Siaut M."/>
            <person name="Stanley M."/>
            <person name="Sussman M.R."/>
            <person name="Taylor A.R."/>
            <person name="Vardi A."/>
            <person name="von Dassow P."/>
            <person name="Vyverman W."/>
            <person name="Willis A."/>
            <person name="Wyrwicz L.S."/>
            <person name="Rokhsar D.S."/>
            <person name="Weissenbach J."/>
            <person name="Armbrust E.V."/>
            <person name="Green B.R."/>
            <person name="Van de Peer Y."/>
            <person name="Grigoriev I.V."/>
        </authorList>
    </citation>
    <scope>NUCLEOTIDE SEQUENCE [LARGE SCALE GENOMIC DNA]</scope>
    <source>
        <strain evidence="10 11">CCAP 1055/1</strain>
    </source>
</reference>
<dbReference type="CDD" id="cd06223">
    <property type="entry name" value="PRTases_typeI"/>
    <property type="match status" value="1"/>
</dbReference>
<dbReference type="MEROPS" id="C44.001"/>
<dbReference type="InterPro" id="IPR017932">
    <property type="entry name" value="GATase_2_dom"/>
</dbReference>
<evidence type="ECO:0000259" key="9">
    <source>
        <dbReference type="PROSITE" id="PS51278"/>
    </source>
</evidence>
<dbReference type="Gene3D" id="3.40.50.2020">
    <property type="match status" value="1"/>
</dbReference>
<dbReference type="GO" id="GO:0004044">
    <property type="term" value="F:amidophosphoribosyltransferase activity"/>
    <property type="evidence" value="ECO:0007669"/>
    <property type="project" value="UniProtKB-EC"/>
</dbReference>
<evidence type="ECO:0000256" key="7">
    <source>
        <dbReference type="ARBA" id="ARBA00022962"/>
    </source>
</evidence>
<dbReference type="SUPFAM" id="SSF56235">
    <property type="entry name" value="N-terminal nucleophile aminohydrolases (Ntn hydrolases)"/>
    <property type="match status" value="1"/>
</dbReference>
<proteinExistence type="inferred from homology"/>
<keyword evidence="4" id="KW-0328">Glycosyltransferase</keyword>
<dbReference type="GeneID" id="7199475"/>
<evidence type="ECO:0000256" key="6">
    <source>
        <dbReference type="ARBA" id="ARBA00022755"/>
    </source>
</evidence>
<keyword evidence="6" id="KW-0658">Purine biosynthesis</keyword>
<dbReference type="eggNOG" id="KOG0572">
    <property type="taxonomic scope" value="Eukaryota"/>
</dbReference>
<dbReference type="RefSeq" id="XP_002185595.1">
    <property type="nucleotide sequence ID" value="XM_002185559.1"/>
</dbReference>
<dbReference type="Proteomes" id="UP000000759">
    <property type="component" value="Chromosome 33"/>
</dbReference>
<evidence type="ECO:0000313" key="11">
    <source>
        <dbReference type="Proteomes" id="UP000000759"/>
    </source>
</evidence>
<organism evidence="10 11">
    <name type="scientific">Phaeodactylum tricornutum (strain CCAP 1055/1)</name>
    <dbReference type="NCBI Taxonomy" id="556484"/>
    <lineage>
        <taxon>Eukaryota</taxon>
        <taxon>Sar</taxon>
        <taxon>Stramenopiles</taxon>
        <taxon>Ochrophyta</taxon>
        <taxon>Bacillariophyta</taxon>
        <taxon>Bacillariophyceae</taxon>
        <taxon>Bacillariophycidae</taxon>
        <taxon>Naviculales</taxon>
        <taxon>Phaeodactylaceae</taxon>
        <taxon>Phaeodactylum</taxon>
    </lineage>
</organism>
<accession>B7GER7</accession>
<dbReference type="Gene3D" id="3.60.20.10">
    <property type="entry name" value="Glutamine Phosphoribosylpyrophosphate, subunit 1, domain 1"/>
    <property type="match status" value="1"/>
</dbReference>
<evidence type="ECO:0000256" key="5">
    <source>
        <dbReference type="ARBA" id="ARBA00022679"/>
    </source>
</evidence>
<comment type="pathway">
    <text evidence="1">Purine metabolism; IMP biosynthesis via de novo pathway; N(1)-(5-phospho-D-ribosyl)glycinamide from 5-phospho-alpha-D-ribose 1-diphosphate: step 1/2.</text>
</comment>
<dbReference type="InterPro" id="IPR000836">
    <property type="entry name" value="PRTase_dom"/>
</dbReference>
<dbReference type="InterPro" id="IPR029057">
    <property type="entry name" value="PRTase-like"/>
</dbReference>
<evidence type="ECO:0000313" key="10">
    <source>
        <dbReference type="EMBL" id="EEC42893.1"/>
    </source>
</evidence>
<reference evidence="11" key="2">
    <citation type="submission" date="2008-08" db="EMBL/GenBank/DDBJ databases">
        <authorList>
            <consortium name="Diatom Consortium"/>
            <person name="Grigoriev I."/>
            <person name="Grimwood J."/>
            <person name="Kuo A."/>
            <person name="Otillar R.P."/>
            <person name="Salamov A."/>
            <person name="Detter J.C."/>
            <person name="Lindquist E."/>
            <person name="Shapiro H."/>
            <person name="Lucas S."/>
            <person name="Glavina del Rio T."/>
            <person name="Pitluck S."/>
            <person name="Rokhsar D."/>
            <person name="Bowler C."/>
        </authorList>
    </citation>
    <scope>GENOME REANNOTATION</scope>
    <source>
        <strain evidence="11">CCAP 1055/1</strain>
    </source>
</reference>
<feature type="domain" description="Glutamine amidotransferase type-2" evidence="9">
    <location>
        <begin position="2"/>
        <end position="286"/>
    </location>
</feature>
<dbReference type="SUPFAM" id="SSF53271">
    <property type="entry name" value="PRTase-like"/>
    <property type="match status" value="1"/>
</dbReference>
<dbReference type="Pfam" id="PF13522">
    <property type="entry name" value="GATase_6"/>
    <property type="match status" value="1"/>
</dbReference>
<dbReference type="OrthoDB" id="191723at2759"/>
<dbReference type="InParanoid" id="B7GER7"/>